<comment type="caution">
    <text evidence="1">The sequence shown here is derived from an EMBL/GenBank/DDBJ whole genome shotgun (WGS) entry which is preliminary data.</text>
</comment>
<dbReference type="Proteomes" id="UP000704762">
    <property type="component" value="Unassembled WGS sequence"/>
</dbReference>
<protein>
    <submittedName>
        <fullName evidence="1">Uncharacterized protein (TIGR03085 family)</fullName>
    </submittedName>
</protein>
<accession>A0ABS2REA0</accession>
<dbReference type="InterPro" id="IPR034660">
    <property type="entry name" value="DinB/YfiT-like"/>
</dbReference>
<keyword evidence="2" id="KW-1185">Reference proteome</keyword>
<evidence type="ECO:0000313" key="1">
    <source>
        <dbReference type="EMBL" id="MBM7797324.1"/>
    </source>
</evidence>
<dbReference type="NCBIfam" id="TIGR03085">
    <property type="entry name" value="TIGR03085 family metal-binding protein"/>
    <property type="match status" value="1"/>
</dbReference>
<gene>
    <name evidence="1" type="ORF">JOE57_000245</name>
</gene>
<sequence>MTFAKSERAELCDLLDKLGPDAPTLCSGWTTHDLAAHLWIRETDPVGAPGILARPLSGLTERRMAEARQRWEYSELVERIRNGPARFSVFAFPGVDEPANTTEYFVHHEDVRRAGDEPMPARDLGEETEDWMWRRLKLMGRAYFRRSQVGVILERLPSASAKPVAPGADNPNALRVMSGRQIVTLVGQPSELLLFAHGRNTVAEVKVVGEPEAIDLLHTTDLSS</sequence>
<dbReference type="InterPro" id="IPR017517">
    <property type="entry name" value="Maleyloyr_isom"/>
</dbReference>
<proteinExistence type="predicted"/>
<dbReference type="SUPFAM" id="SSF109854">
    <property type="entry name" value="DinB/YfiT-like putative metalloenzymes"/>
    <property type="match status" value="1"/>
</dbReference>
<evidence type="ECO:0000313" key="2">
    <source>
        <dbReference type="Proteomes" id="UP000704762"/>
    </source>
</evidence>
<reference evidence="1 2" key="1">
    <citation type="submission" date="2021-01" db="EMBL/GenBank/DDBJ databases">
        <title>Sequencing the genomes of 1000 actinobacteria strains.</title>
        <authorList>
            <person name="Klenk H.-P."/>
        </authorList>
    </citation>
    <scope>NUCLEOTIDE SEQUENCE [LARGE SCALE GENOMIC DNA]</scope>
    <source>
        <strain evidence="1 2">DSM 18662</strain>
    </source>
</reference>
<organism evidence="1 2">
    <name type="scientific">Microlunatus panaciterrae</name>
    <dbReference type="NCBI Taxonomy" id="400768"/>
    <lineage>
        <taxon>Bacteria</taxon>
        <taxon>Bacillati</taxon>
        <taxon>Actinomycetota</taxon>
        <taxon>Actinomycetes</taxon>
        <taxon>Propionibacteriales</taxon>
        <taxon>Propionibacteriaceae</taxon>
        <taxon>Microlunatus</taxon>
    </lineage>
</organism>
<dbReference type="EMBL" id="JAFBCF010000001">
    <property type="protein sequence ID" value="MBM7797324.1"/>
    <property type="molecule type" value="Genomic_DNA"/>
</dbReference>
<dbReference type="InterPro" id="IPR017519">
    <property type="entry name" value="CHP03085"/>
</dbReference>
<name>A0ABS2REA0_9ACTN</name>
<dbReference type="RefSeq" id="WP_204916034.1">
    <property type="nucleotide sequence ID" value="NZ_BAAAQP010000003.1"/>
</dbReference>
<dbReference type="NCBIfam" id="TIGR03083">
    <property type="entry name" value="maleylpyruvate isomerase family mycothiol-dependent enzyme"/>
    <property type="match status" value="1"/>
</dbReference>